<gene>
    <name evidence="1" type="ORF">C4B59_00125</name>
</gene>
<dbReference type="EMBL" id="PQXF01000001">
    <property type="protein sequence ID" value="PXF62063.1"/>
    <property type="molecule type" value="Genomic_DNA"/>
</dbReference>
<dbReference type="Proteomes" id="UP000248329">
    <property type="component" value="Unassembled WGS sequence"/>
</dbReference>
<protein>
    <submittedName>
        <fullName evidence="1">Uncharacterized protein</fullName>
    </submittedName>
</protein>
<name>A0AC61L747_9EURY</name>
<sequence>MVVDVTDILFVNKQVLYAIIPVVVVGIYCLMKSQKKLLVLSRMIVAALIIIALASPYTITTHTISDPHPSITVINDQSSSMDIFNKSTADKVCDTIHERNPTSQIRSFLGDQSPIGDKILQYARGNDHIVLVSDVNSNYGRELADAISVASRSNTTAYVVAQTPTRNDASIEIVGSKTVIIGNKNIFGIVVREAGTHLSYELLVKVDDEVVYQSEIDQSERIKVRKIPHTFDTLGSHVVSAEIMPKGGGSDYRSANNVFKKAVYVVPKPKVLLITDEESNLRDIVCDQYDARISTYLSELKDTKAVILDNRYLDSLPAGEITMLRDFVGGGCGLVMVGGDQSYDRGGYLDSEFEKILPVKSYPSEYYGRNDVVIVMDVSDSTLSDIIVDSGVTFLDYEKALAIHMIDDKEFRDDHAGVVAFGGDAYIISGLVCLENEQTRELLKDTIRVKTPQGQSTTLDQGLSLAEEMLANSAGAKDVILMSDGRIDEDIYENSLAVATRMKSKNIKMHFIQVISSPTGVIGAYGKLAHEVDASYAQTTYPKSININTDQPDAPPAPTPPPEDAGTYAVSVFDTNHFITRDLELSGTITGYNDVTPKLGAKKLVATGDGKPVVCAWRYGLGRVVSWSTDNGNQWSSALYNENNSQLTSSTINWAIGDPRPEVGVVIEADDIFFGESSHITITSDTIPSLNFGGSPLDMARIAENTYTTEIDLGEQGVYYLSDYGIAVNYPLEYRDVGMNPDAEKIIQSYGGKVYNESEVGMLCNDVRRKSVRTVCERLDQKIPFILAALALFLLEVIGRRVREIMRNKDE</sequence>
<evidence type="ECO:0000313" key="1">
    <source>
        <dbReference type="EMBL" id="PXF62063.1"/>
    </source>
</evidence>
<comment type="caution">
    <text evidence="1">The sequence shown here is derived from an EMBL/GenBank/DDBJ whole genome shotgun (WGS) entry which is preliminary data.</text>
</comment>
<organism evidence="1 2">
    <name type="scientific">Candidatus Methanogaster sp</name>
    <dbReference type="NCBI Taxonomy" id="3386292"/>
    <lineage>
        <taxon>Archaea</taxon>
        <taxon>Methanobacteriati</taxon>
        <taxon>Methanobacteriota</taxon>
        <taxon>Stenosarchaea group</taxon>
        <taxon>Methanomicrobia</taxon>
        <taxon>Methanosarcinales</taxon>
        <taxon>ANME-2 cluster</taxon>
        <taxon>Candidatus Methanogasteraceae</taxon>
        <taxon>Candidatus Methanogaster</taxon>
    </lineage>
</organism>
<proteinExistence type="predicted"/>
<accession>A0AC61L747</accession>
<reference evidence="1" key="1">
    <citation type="submission" date="2018-01" db="EMBL/GenBank/DDBJ databases">
        <authorList>
            <person name="Krukenberg V."/>
        </authorList>
    </citation>
    <scope>NUCLEOTIDE SEQUENCE</scope>
    <source>
        <strain evidence="1">E20ANME2</strain>
    </source>
</reference>
<evidence type="ECO:0000313" key="2">
    <source>
        <dbReference type="Proteomes" id="UP000248329"/>
    </source>
</evidence>